<proteinExistence type="predicted"/>
<dbReference type="InterPro" id="IPR031874">
    <property type="entry name" value="Cuticle_Acp1"/>
</dbReference>
<name>A0A182IMZ0_ANOAO</name>
<sequence>MDGSRAFIAIAILALAAVANGSYLPAVQSVLPYSYNSGLYGLSGYGLGHAPTVVQANVNTLKTVNPLGLYGGHGPEHGYGLGQGYGYGYNNYLPVQAHAAKYVAANPGAVHVAPLPGHTRSGSSLDVQGLLVDGVSGQGGNMHGASGGSDVERLLVDGVSRKGSLVDGTTVGGQIASLLLSHGNHGFRLVGVVGLDVRDRSGNGRGHRDTLVSVVPRRHNSGVRIVLYPASEGGRRQVGQGRSVAPVGDGRALDGDGKDHHDYSCDALNVQG</sequence>
<dbReference type="PANTHER" id="PTHR12336">
    <property type="entry name" value="ADULT CUTICLE PROTEIN 1-RELATED"/>
    <property type="match status" value="1"/>
</dbReference>
<dbReference type="Pfam" id="PF15955">
    <property type="entry name" value="Cuticle_4"/>
    <property type="match status" value="1"/>
</dbReference>
<accession>A0A182IMZ0</accession>
<dbReference type="VEuPathDB" id="VectorBase:AATE002169"/>
<protein>
    <submittedName>
        <fullName evidence="1">Uncharacterized protein</fullName>
    </submittedName>
</protein>
<dbReference type="EnsemblMetazoa" id="AATE002169-RA">
    <property type="protein sequence ID" value="AATE002169-PA.1"/>
    <property type="gene ID" value="AATE002169"/>
</dbReference>
<organism evidence="1">
    <name type="scientific">Anopheles atroparvus</name>
    <name type="common">European mosquito</name>
    <dbReference type="NCBI Taxonomy" id="41427"/>
    <lineage>
        <taxon>Eukaryota</taxon>
        <taxon>Metazoa</taxon>
        <taxon>Ecdysozoa</taxon>
        <taxon>Arthropoda</taxon>
        <taxon>Hexapoda</taxon>
        <taxon>Insecta</taxon>
        <taxon>Pterygota</taxon>
        <taxon>Neoptera</taxon>
        <taxon>Endopterygota</taxon>
        <taxon>Diptera</taxon>
        <taxon>Nematocera</taxon>
        <taxon>Culicoidea</taxon>
        <taxon>Culicidae</taxon>
        <taxon>Anophelinae</taxon>
        <taxon>Anopheles</taxon>
    </lineage>
</organism>
<reference evidence="1" key="1">
    <citation type="submission" date="2022-08" db="UniProtKB">
        <authorList>
            <consortium name="EnsemblMetazoa"/>
        </authorList>
    </citation>
    <scope>IDENTIFICATION</scope>
    <source>
        <strain evidence="1">EBRO</strain>
    </source>
</reference>
<evidence type="ECO:0000313" key="1">
    <source>
        <dbReference type="EnsemblMetazoa" id="AATE002169-PA.1"/>
    </source>
</evidence>
<dbReference type="AlphaFoldDB" id="A0A182IMZ0"/>
<dbReference type="PANTHER" id="PTHR12336:SF0">
    <property type="entry name" value="ADULT CUTICLE PROTEIN 1-RELATED"/>
    <property type="match status" value="1"/>
</dbReference>